<sequence>MSNYQGTPPIEKKEKRSVYVNLFGHKSAATDYLILTNKHNQNMTFTCLNDKNSFYHGLSDEILPEFTESLKRKGNRIYFLTKNISERSLNVENIIQDIFRIRMPKQSTLTILIPDILLVNLSQQRLGNLLEQLKQDATARNITIAVWLYGSLATSLKPALMTYSHLLAGLATLTAVSPNKYQYHIAFWANRQGVRADETCLMNREAAGEFIVLPSSKAASTSRIKTDAAQSHIVLSKEALNDREQPTEPLKLMPSNQAALNESEYPGSTTLILGCDSPGMIRQLAIDCYRFRQKNGPQPNLIIRETRQCLRYSDEAFLLKAGVNLIVPHHLPFARLMSQAEAIQHQVLVRSLPEDIEALLSFDLRYENRGYLENQAFSQYCHQVMQRSTPSQLRFALVKLSLLPGMTADECLRLCHLRRNGDVVTACHDALYVLFSAIRQTDIHTALNNIFDFPVRDLFRNVRIIHSHHDTEQELKTIVEQAVCVSASAEHISMEAHQVSERSAARPEVVSLFAVSKPIQLQGES</sequence>
<protein>
    <recommendedName>
        <fullName evidence="1">Cellulose biosynthesis protein BcsE</fullName>
    </recommendedName>
</protein>
<accession>A0A066RRH2</accession>
<proteinExistence type="predicted"/>
<dbReference type="Proteomes" id="UP000027192">
    <property type="component" value="Unassembled WGS sequence"/>
</dbReference>
<evidence type="ECO:0000313" key="3">
    <source>
        <dbReference type="Proteomes" id="UP000027192"/>
    </source>
</evidence>
<organism evidence="2 3">
    <name type="scientific">Photobacterium galatheae</name>
    <dbReference type="NCBI Taxonomy" id="1654360"/>
    <lineage>
        <taxon>Bacteria</taxon>
        <taxon>Pseudomonadati</taxon>
        <taxon>Pseudomonadota</taxon>
        <taxon>Gammaproteobacteria</taxon>
        <taxon>Vibrionales</taxon>
        <taxon>Vibrionaceae</taxon>
        <taxon>Photobacterium</taxon>
    </lineage>
</organism>
<evidence type="ECO:0000313" key="2">
    <source>
        <dbReference type="EMBL" id="KDM90003.1"/>
    </source>
</evidence>
<gene>
    <name evidence="2" type="ORF">EA58_18845</name>
</gene>
<comment type="caution">
    <text evidence="2">The sequence shown here is derived from an EMBL/GenBank/DDBJ whole genome shotgun (WGS) entry which is preliminary data.</text>
</comment>
<dbReference type="NCBIfam" id="TIGR03369">
    <property type="entry name" value="cellulose_bcsE"/>
    <property type="match status" value="1"/>
</dbReference>
<dbReference type="STRING" id="1654360.EA58_18845"/>
<dbReference type="EMBL" id="JMIB01000038">
    <property type="protein sequence ID" value="KDM90003.1"/>
    <property type="molecule type" value="Genomic_DNA"/>
</dbReference>
<evidence type="ECO:0000256" key="1">
    <source>
        <dbReference type="NCBIfam" id="TIGR03369"/>
    </source>
</evidence>
<dbReference type="InterPro" id="IPR017745">
    <property type="entry name" value="BcsE"/>
</dbReference>
<reference evidence="2 3" key="1">
    <citation type="submission" date="2014-04" db="EMBL/GenBank/DDBJ databases">
        <title>Draft genome sequence of Photobacterium halotolerans S2753: a solonamide, ngercheumicin and holomycin producer.</title>
        <authorList>
            <person name="Machado H.R."/>
            <person name="Gram L."/>
        </authorList>
    </citation>
    <scope>NUCLEOTIDE SEQUENCE [LARGE SCALE GENOMIC DNA]</scope>
    <source>
        <strain evidence="2 3">S2753</strain>
    </source>
</reference>
<name>A0A066RRH2_9GAMM</name>
<dbReference type="AlphaFoldDB" id="A0A066RRH2"/>
<dbReference type="GO" id="GO:0035438">
    <property type="term" value="F:cyclic-di-GMP binding"/>
    <property type="evidence" value="ECO:0007669"/>
    <property type="project" value="InterPro"/>
</dbReference>
<keyword evidence="3" id="KW-1185">Reference proteome</keyword>
<dbReference type="Pfam" id="PF10995">
    <property type="entry name" value="CBP_BcsE"/>
    <property type="match status" value="1"/>
</dbReference>